<dbReference type="AlphaFoldDB" id="R0ML70"/>
<accession>R0ML70</accession>
<dbReference type="EMBL" id="KB908974">
    <property type="protein sequence ID" value="EOB13563.1"/>
    <property type="molecule type" value="Genomic_DNA"/>
</dbReference>
<dbReference type="PROSITE" id="PS51257">
    <property type="entry name" value="PROKAR_LIPOPROTEIN"/>
    <property type="match status" value="1"/>
</dbReference>
<dbReference type="Proteomes" id="UP000016927">
    <property type="component" value="Unassembled WGS sequence"/>
</dbReference>
<evidence type="ECO:0000256" key="2">
    <source>
        <dbReference type="SAM" id="SignalP"/>
    </source>
</evidence>
<name>R0ML70_NOSB1</name>
<keyword evidence="4" id="KW-1185">Reference proteome</keyword>
<sequence>MNFKNMKLFFMFIQTALFSCDETGLLKTKKYKRDSRASFKENLTSCCEFESKINESCTTDKGETEQDYEINDKKSVLISIHDIGSFTSEPLIDLLEKNQEIIYDESSCTDESSDTCSFNLDFDYKSFHNDSDSKSLDNNLRVLPDTDIRDNKESPVDCDNRKVENEDCFSKPFMKIGENSKAGLNNLEEKAPENIKTEESEEKLDVIFDSIMQMCDKERKKLDKSGKIVDFELQNKPNNEIKNSSTTKYGKSNETKNPDVLALHEIEPESNFGSSEVLF</sequence>
<protein>
    <submittedName>
        <fullName evidence="3">Uncharacterized protein</fullName>
    </submittedName>
</protein>
<evidence type="ECO:0000313" key="3">
    <source>
        <dbReference type="EMBL" id="EOB13563.1"/>
    </source>
</evidence>
<feature type="compositionally biased region" description="Polar residues" evidence="1">
    <location>
        <begin position="236"/>
        <end position="250"/>
    </location>
</feature>
<dbReference type="HOGENOM" id="CLU_997814_0_0_1"/>
<feature type="region of interest" description="Disordered" evidence="1">
    <location>
        <begin position="236"/>
        <end position="258"/>
    </location>
</feature>
<dbReference type="VEuPathDB" id="MicrosporidiaDB:NBO_66g0022"/>
<reference evidence="3 4" key="1">
    <citation type="journal article" date="2013" name="BMC Genomics">
        <title>Comparative genomics of parasitic silkworm microsporidia reveal an association between genome expansion and host adaptation.</title>
        <authorList>
            <person name="Pan G."/>
            <person name="Xu J."/>
            <person name="Li T."/>
            <person name="Xia Q."/>
            <person name="Liu S.L."/>
            <person name="Zhang G."/>
            <person name="Li S."/>
            <person name="Li C."/>
            <person name="Liu H."/>
            <person name="Yang L."/>
            <person name="Liu T."/>
            <person name="Zhang X."/>
            <person name="Wu Z."/>
            <person name="Fan W."/>
            <person name="Dang X."/>
            <person name="Xiang H."/>
            <person name="Tao M."/>
            <person name="Li Y."/>
            <person name="Hu J."/>
            <person name="Li Z."/>
            <person name="Lin L."/>
            <person name="Luo J."/>
            <person name="Geng L."/>
            <person name="Wang L."/>
            <person name="Long M."/>
            <person name="Wan Y."/>
            <person name="He N."/>
            <person name="Zhang Z."/>
            <person name="Lu C."/>
            <person name="Keeling P.J."/>
            <person name="Wang J."/>
            <person name="Xiang Z."/>
            <person name="Zhou Z."/>
        </authorList>
    </citation>
    <scope>NUCLEOTIDE SEQUENCE [LARGE SCALE GENOMIC DNA]</scope>
    <source>
        <strain evidence="4">CQ1 / CVCC 102059</strain>
    </source>
</reference>
<organism evidence="3 4">
    <name type="scientific">Nosema bombycis (strain CQ1 / CVCC 102059)</name>
    <name type="common">Microsporidian parasite</name>
    <name type="synonym">Pebrine of silkworm</name>
    <dbReference type="NCBI Taxonomy" id="578461"/>
    <lineage>
        <taxon>Eukaryota</taxon>
        <taxon>Fungi</taxon>
        <taxon>Fungi incertae sedis</taxon>
        <taxon>Microsporidia</taxon>
        <taxon>Nosematidae</taxon>
        <taxon>Nosema</taxon>
    </lineage>
</organism>
<gene>
    <name evidence="3" type="ORF">NBO_66g0022</name>
</gene>
<feature type="signal peptide" evidence="2">
    <location>
        <begin position="1"/>
        <end position="18"/>
    </location>
</feature>
<evidence type="ECO:0000313" key="4">
    <source>
        <dbReference type="Proteomes" id="UP000016927"/>
    </source>
</evidence>
<proteinExistence type="predicted"/>
<keyword evidence="2" id="KW-0732">Signal</keyword>
<evidence type="ECO:0000256" key="1">
    <source>
        <dbReference type="SAM" id="MobiDB-lite"/>
    </source>
</evidence>
<feature type="chain" id="PRO_5004355304" evidence="2">
    <location>
        <begin position="19"/>
        <end position="279"/>
    </location>
</feature>